<evidence type="ECO:0000259" key="2">
    <source>
        <dbReference type="Pfam" id="PF01408"/>
    </source>
</evidence>
<dbReference type="PANTHER" id="PTHR43249">
    <property type="entry name" value="UDP-N-ACETYL-2-AMINO-2-DEOXY-D-GLUCURONATE OXIDASE"/>
    <property type="match status" value="1"/>
</dbReference>
<dbReference type="AlphaFoldDB" id="A0A6I6DWT8"/>
<feature type="domain" description="GFO/IDH/MocA-like oxidoreductase" evidence="3">
    <location>
        <begin position="134"/>
        <end position="253"/>
    </location>
</feature>
<proteinExistence type="predicted"/>
<dbReference type="EMBL" id="CP032550">
    <property type="protein sequence ID" value="QGU26394.1"/>
    <property type="molecule type" value="Genomic_DNA"/>
</dbReference>
<gene>
    <name evidence="4" type="ORF">D7D94_00815</name>
</gene>
<name>A0A6I6DWT8_9MICO</name>
<dbReference type="RefSeq" id="WP_156240786.1">
    <property type="nucleotide sequence ID" value="NZ_BAAAZL010000002.1"/>
</dbReference>
<dbReference type="Proteomes" id="UP000422989">
    <property type="component" value="Chromosome"/>
</dbReference>
<evidence type="ECO:0000313" key="5">
    <source>
        <dbReference type="Proteomes" id="UP000422989"/>
    </source>
</evidence>
<organism evidence="4 5">
    <name type="scientific">Microbacterium oryzae</name>
    <dbReference type="NCBI Taxonomy" id="743009"/>
    <lineage>
        <taxon>Bacteria</taxon>
        <taxon>Bacillati</taxon>
        <taxon>Actinomycetota</taxon>
        <taxon>Actinomycetes</taxon>
        <taxon>Micrococcales</taxon>
        <taxon>Microbacteriaceae</taxon>
        <taxon>Microbacterium</taxon>
    </lineage>
</organism>
<feature type="domain" description="Gfo/Idh/MocA-like oxidoreductase N-terminal" evidence="2">
    <location>
        <begin position="3"/>
        <end position="117"/>
    </location>
</feature>
<dbReference type="KEGG" id="moj:D7D94_00815"/>
<dbReference type="SUPFAM" id="SSF55347">
    <property type="entry name" value="Glyceraldehyde-3-phosphate dehydrogenase-like, C-terminal domain"/>
    <property type="match status" value="1"/>
</dbReference>
<dbReference type="Pfam" id="PF22725">
    <property type="entry name" value="GFO_IDH_MocA_C3"/>
    <property type="match status" value="1"/>
</dbReference>
<evidence type="ECO:0000259" key="3">
    <source>
        <dbReference type="Pfam" id="PF22725"/>
    </source>
</evidence>
<keyword evidence="1" id="KW-0520">NAD</keyword>
<dbReference type="InterPro" id="IPR036291">
    <property type="entry name" value="NAD(P)-bd_dom_sf"/>
</dbReference>
<reference evidence="4 5" key="1">
    <citation type="submission" date="2018-09" db="EMBL/GenBank/DDBJ databases">
        <title>Whole genome sequencing of Microbacterium oryzae strain MB-10T.</title>
        <authorList>
            <person name="Das S.K."/>
        </authorList>
    </citation>
    <scope>NUCLEOTIDE SEQUENCE [LARGE SCALE GENOMIC DNA]</scope>
    <source>
        <strain evidence="4 5">MB-10</strain>
    </source>
</reference>
<dbReference type="Gene3D" id="3.40.50.720">
    <property type="entry name" value="NAD(P)-binding Rossmann-like Domain"/>
    <property type="match status" value="1"/>
</dbReference>
<protein>
    <submittedName>
        <fullName evidence="4">Gfo/Idh/MocA family oxidoreductase</fullName>
    </submittedName>
</protein>
<dbReference type="SUPFAM" id="SSF51735">
    <property type="entry name" value="NAD(P)-binding Rossmann-fold domains"/>
    <property type="match status" value="1"/>
</dbReference>
<dbReference type="Pfam" id="PF01408">
    <property type="entry name" value="GFO_IDH_MocA"/>
    <property type="match status" value="1"/>
</dbReference>
<keyword evidence="5" id="KW-1185">Reference proteome</keyword>
<sequence>MPIRVAVIGTGAISRGQHLPSLAALGDRVEVVAVADVNASAAEAAASEFGIPAWHTDLAELLAAEKPDLVTLATPPIAHKDAAIAALEAGAWVLSEKPPTLSLADYDEIAAHEGENGPFASYVFQHRFGSAAERLRALIADGSLGRPLVAQCDTLWYRTPDYFAVPWRGKWATEGGGPTMGHGIHQMDTLLSLLGEWTDVTAIMSTLARDTETEDVSFAVVRFASGALCSISNSLLSPRETSRVRVDFERATVEVEHLYGYDNSHWTWTPAPGVDAETAASWAPAEDVSSSTHVPQFTHVVDCMERGERPRASGDDGRRVMELAAGMYKSALTGRSVARGELVPGDDFYASMAGPDAARATALIHAGTIRSTREEAADA</sequence>
<accession>A0A6I6DWT8</accession>
<dbReference type="PANTHER" id="PTHR43249:SF1">
    <property type="entry name" value="D-GLUCOSIDE 3-DEHYDROGENASE"/>
    <property type="match status" value="1"/>
</dbReference>
<dbReference type="Gene3D" id="3.30.360.10">
    <property type="entry name" value="Dihydrodipicolinate Reductase, domain 2"/>
    <property type="match status" value="1"/>
</dbReference>
<evidence type="ECO:0000313" key="4">
    <source>
        <dbReference type="EMBL" id="QGU26394.1"/>
    </source>
</evidence>
<dbReference type="InterPro" id="IPR055170">
    <property type="entry name" value="GFO_IDH_MocA-like_dom"/>
</dbReference>
<evidence type="ECO:0000256" key="1">
    <source>
        <dbReference type="ARBA" id="ARBA00023027"/>
    </source>
</evidence>
<dbReference type="InterPro" id="IPR000683">
    <property type="entry name" value="Gfo/Idh/MocA-like_OxRdtase_N"/>
</dbReference>
<dbReference type="GO" id="GO:0000166">
    <property type="term" value="F:nucleotide binding"/>
    <property type="evidence" value="ECO:0007669"/>
    <property type="project" value="InterPro"/>
</dbReference>
<dbReference type="InterPro" id="IPR052515">
    <property type="entry name" value="Gfo/Idh/MocA_Oxidoreductase"/>
</dbReference>
<dbReference type="OrthoDB" id="9815825at2"/>